<evidence type="ECO:0000313" key="6">
    <source>
        <dbReference type="EMBL" id="PVV02061.1"/>
    </source>
</evidence>
<evidence type="ECO:0000256" key="1">
    <source>
        <dbReference type="ARBA" id="ARBA00022723"/>
    </source>
</evidence>
<dbReference type="Pfam" id="PF13696">
    <property type="entry name" value="zf-CCHC_2"/>
    <property type="match status" value="1"/>
</dbReference>
<dbReference type="SUPFAM" id="SSF57756">
    <property type="entry name" value="Retrovirus zinc finger-like domains"/>
    <property type="match status" value="1"/>
</dbReference>
<sequence length="605" mass="67930">MSTPSKILVVGTVNGSLEVFVEKISKFNKKGGPFDFVLVSGDFPLDDQSIQTLKNKIPVSTLIISGNKNLPSSLEKKVDPIKGGEICDNLFYLGKSGIYVTSEGIKIAFLSGLPPPPNDSSDSKDNEQTETSCHFSIEDVDRLVEFSKKLTPSINYSDEEDYVPLIDILVTFPWPSHVQKHSAISTPSAPKNDSLILSDLCYKLKPRYYFASEENLFFEREPFSYKPHIKLGESTFHKDKTAKPLVHYTRFIGLGEFGSKTRWFYAMNMTPLHIINSQPKDLGTIPQNITECPFKLTSLKRKADDVNSMIFAEEKKSKSKVPPPNYVCKICNITGHFISDCPEKNNKEPIKKSIDDIKNECWFCLSNPDIQKHLIADIGENLYLVLPKGGLNCPRRPEFLLSSDSGNTSNGSGTVSSKFMVPGGGHVLVVPIDHITCPFDNVSISEDFKSGDQQSDLQPIVEEYHKYKDKITKLFDKYDCVPISIQFVRKNNFQHSFIPLIAFPKKLLPTLRDNFIQAGKKENIVWSNSLPSSESFGYYKCEIPDGKPPLIYHLDAKKRVDIQIGRKILAQALEIENGGDWKSCTLSHAEEKALKKSLASELRKI</sequence>
<keyword evidence="1" id="KW-0479">Metal-binding</keyword>
<dbReference type="InterPro" id="IPR006768">
    <property type="entry name" value="Cwf19-like_C_dom-1"/>
</dbReference>
<dbReference type="InterPro" id="IPR040194">
    <property type="entry name" value="Cwf19-like"/>
</dbReference>
<dbReference type="GO" id="GO:0000398">
    <property type="term" value="P:mRNA splicing, via spliceosome"/>
    <property type="evidence" value="ECO:0007669"/>
    <property type="project" value="TreeGrafter"/>
</dbReference>
<proteinExistence type="predicted"/>
<dbReference type="AlphaFoldDB" id="A0A2T9ZI47"/>
<dbReference type="InterPro" id="IPR025829">
    <property type="entry name" value="Zn_knuckle_CX2CX3GHX4C"/>
</dbReference>
<comment type="caution">
    <text evidence="7">The sequence shown here is derived from an EMBL/GenBank/DDBJ whole genome shotgun (WGS) entry which is preliminary data.</text>
</comment>
<evidence type="ECO:0000313" key="7">
    <source>
        <dbReference type="EMBL" id="PVV04240.1"/>
    </source>
</evidence>
<dbReference type="EMBL" id="MBFS01000630">
    <property type="protein sequence ID" value="PVV02061.1"/>
    <property type="molecule type" value="Genomic_DNA"/>
</dbReference>
<dbReference type="Proteomes" id="UP000245609">
    <property type="component" value="Unassembled WGS sequence"/>
</dbReference>
<dbReference type="InterPro" id="IPR036875">
    <property type="entry name" value="Znf_CCHC_sf"/>
</dbReference>
<name>A0A2T9ZI47_9FUNG</name>
<dbReference type="Gene3D" id="4.10.60.10">
    <property type="entry name" value="Zinc finger, CCHC-type"/>
    <property type="match status" value="1"/>
</dbReference>
<protein>
    <recommendedName>
        <fullName evidence="9">CCHC-type domain-containing protein</fullName>
    </recommendedName>
</protein>
<organism evidence="7 8">
    <name type="scientific">Smittium megazygosporum</name>
    <dbReference type="NCBI Taxonomy" id="133381"/>
    <lineage>
        <taxon>Eukaryota</taxon>
        <taxon>Fungi</taxon>
        <taxon>Fungi incertae sedis</taxon>
        <taxon>Zoopagomycota</taxon>
        <taxon>Kickxellomycotina</taxon>
        <taxon>Harpellomycetes</taxon>
        <taxon>Harpellales</taxon>
        <taxon>Legeriomycetaceae</taxon>
        <taxon>Smittium</taxon>
    </lineage>
</organism>
<evidence type="ECO:0000256" key="3">
    <source>
        <dbReference type="ARBA" id="ARBA00022833"/>
    </source>
</evidence>
<reference evidence="7 8" key="1">
    <citation type="journal article" date="2018" name="MBio">
        <title>Comparative Genomics Reveals the Core Gene Toolbox for the Fungus-Insect Symbiosis.</title>
        <authorList>
            <person name="Wang Y."/>
            <person name="Stata M."/>
            <person name="Wang W."/>
            <person name="Stajich J.E."/>
            <person name="White M.M."/>
            <person name="Moncalvo J.M."/>
        </authorList>
    </citation>
    <scope>NUCLEOTIDE SEQUENCE [LARGE SCALE GENOMIC DNA]</scope>
    <source>
        <strain evidence="7 8">SC-DP-2</strain>
    </source>
</reference>
<evidence type="ECO:0000256" key="2">
    <source>
        <dbReference type="ARBA" id="ARBA00022771"/>
    </source>
</evidence>
<dbReference type="GO" id="GO:0071014">
    <property type="term" value="C:post-mRNA release spliceosomal complex"/>
    <property type="evidence" value="ECO:0007669"/>
    <property type="project" value="TreeGrafter"/>
</dbReference>
<dbReference type="OrthoDB" id="444325at2759"/>
<dbReference type="Pfam" id="PF04677">
    <property type="entry name" value="CwfJ_C_1"/>
    <property type="match status" value="1"/>
</dbReference>
<evidence type="ECO:0000313" key="8">
    <source>
        <dbReference type="Proteomes" id="UP000245609"/>
    </source>
</evidence>
<keyword evidence="8" id="KW-1185">Reference proteome</keyword>
<accession>A0A2T9ZI47</accession>
<keyword evidence="2" id="KW-0863">Zinc-finger</keyword>
<feature type="domain" description="Zinc knuckle CX2CX3GHX4C" evidence="5">
    <location>
        <begin position="323"/>
        <end position="343"/>
    </location>
</feature>
<evidence type="ECO:0000259" key="5">
    <source>
        <dbReference type="Pfam" id="PF13696"/>
    </source>
</evidence>
<gene>
    <name evidence="7" type="ORF">BB560_001256</name>
    <name evidence="6" type="ORF">BB560_003494</name>
</gene>
<dbReference type="PANTHER" id="PTHR12072:SF4">
    <property type="entry name" value="CWF19-LIKE PROTEIN 1"/>
    <property type="match status" value="1"/>
</dbReference>
<dbReference type="STRING" id="133381.A0A2T9ZI47"/>
<dbReference type="GO" id="GO:0003676">
    <property type="term" value="F:nucleic acid binding"/>
    <property type="evidence" value="ECO:0007669"/>
    <property type="project" value="InterPro"/>
</dbReference>
<dbReference type="EMBL" id="MBFS01000145">
    <property type="protein sequence ID" value="PVV04240.1"/>
    <property type="molecule type" value="Genomic_DNA"/>
</dbReference>
<dbReference type="GO" id="GO:0008270">
    <property type="term" value="F:zinc ion binding"/>
    <property type="evidence" value="ECO:0007669"/>
    <property type="project" value="UniProtKB-KW"/>
</dbReference>
<evidence type="ECO:0008006" key="9">
    <source>
        <dbReference type="Google" id="ProtNLM"/>
    </source>
</evidence>
<dbReference type="PANTHER" id="PTHR12072">
    <property type="entry name" value="CWF19, CELL CYCLE CONTROL PROTEIN"/>
    <property type="match status" value="1"/>
</dbReference>
<evidence type="ECO:0000259" key="4">
    <source>
        <dbReference type="Pfam" id="PF04677"/>
    </source>
</evidence>
<dbReference type="CDD" id="cd07380">
    <property type="entry name" value="MPP_CWF19_N"/>
    <property type="match status" value="1"/>
</dbReference>
<keyword evidence="3" id="KW-0862">Zinc</keyword>
<feature type="domain" description="Cwf19-like C-terminal" evidence="4">
    <location>
        <begin position="352"/>
        <end position="508"/>
    </location>
</feature>
<dbReference type="GO" id="GO:0061632">
    <property type="term" value="F:RNA lariat debranching enzyme activator activity"/>
    <property type="evidence" value="ECO:0007669"/>
    <property type="project" value="TreeGrafter"/>
</dbReference>